<dbReference type="SUPFAM" id="SSF82171">
    <property type="entry name" value="DPP6 N-terminal domain-like"/>
    <property type="match status" value="1"/>
</dbReference>
<keyword evidence="16" id="KW-1185">Reference proteome</keyword>
<dbReference type="PANTHER" id="PTHR43253">
    <property type="entry name" value="TRICORN PROTEASE HOMOLOG 2-RELATED"/>
    <property type="match status" value="1"/>
</dbReference>
<dbReference type="EMBL" id="BQKA01000001">
    <property type="protein sequence ID" value="GJM49031.1"/>
    <property type="molecule type" value="Genomic_DNA"/>
</dbReference>
<dbReference type="Pfam" id="PF26549">
    <property type="entry name" value="Tricorn_N"/>
    <property type="match status" value="1"/>
</dbReference>
<dbReference type="Pfam" id="PF07676">
    <property type="entry name" value="PD40"/>
    <property type="match status" value="2"/>
</dbReference>
<organism evidence="13 15">
    <name type="scientific">Capnocytophaga catalasegens</name>
    <dbReference type="NCBI Taxonomy" id="1004260"/>
    <lineage>
        <taxon>Bacteria</taxon>
        <taxon>Pseudomonadati</taxon>
        <taxon>Bacteroidota</taxon>
        <taxon>Flavobacteriia</taxon>
        <taxon>Flavobacteriales</taxon>
        <taxon>Flavobacteriaceae</taxon>
        <taxon>Capnocytophaga</taxon>
    </lineage>
</organism>
<gene>
    <name evidence="13" type="ORF">RCZ15_00070</name>
    <name evidence="14" type="ORF">RCZ16_06100</name>
</gene>
<dbReference type="Gene3D" id="2.120.10.60">
    <property type="entry name" value="Tricorn protease N-terminal domain"/>
    <property type="match status" value="1"/>
</dbReference>
<dbReference type="Proteomes" id="UP001208692">
    <property type="component" value="Unassembled WGS sequence"/>
</dbReference>
<keyword evidence="5 7" id="KW-0378">Hydrolase</keyword>
<evidence type="ECO:0000313" key="13">
    <source>
        <dbReference type="EMBL" id="GJM49031.1"/>
    </source>
</evidence>
<dbReference type="SUPFAM" id="SSF69304">
    <property type="entry name" value="Tricorn protease N-terminal domain"/>
    <property type="match status" value="2"/>
</dbReference>
<dbReference type="InterPro" id="IPR029045">
    <property type="entry name" value="ClpP/crotonase-like_dom_sf"/>
</dbReference>
<evidence type="ECO:0000256" key="10">
    <source>
        <dbReference type="SAM" id="SignalP"/>
    </source>
</evidence>
<protein>
    <recommendedName>
        <fullName evidence="7">Tricorn protease homolog</fullName>
        <ecNumber evidence="7">3.4.21.-</ecNumber>
    </recommendedName>
</protein>
<proteinExistence type="inferred from homology"/>
<dbReference type="EC" id="3.4.21.-" evidence="7"/>
<reference evidence="13 16" key="1">
    <citation type="submission" date="2021-11" db="EMBL/GenBank/DDBJ databases">
        <title>Draft genome sequence of Capnocytophaga sp. strain KC07075 isolated from cat oral cavity.</title>
        <authorList>
            <person name="Suzuki M."/>
            <person name="Imaoka K."/>
            <person name="Kimura M."/>
            <person name="Morikawa S."/>
            <person name="Maeda K."/>
        </authorList>
    </citation>
    <scope>NUCLEOTIDE SEQUENCE</scope>
    <source>
        <strain evidence="13">KC07075</strain>
        <strain evidence="14 16">KC07079</strain>
    </source>
</reference>
<comment type="caution">
    <text evidence="13">The sequence shown here is derived from an EMBL/GenBank/DDBJ whole genome shotgun (WGS) entry which is preliminary data.</text>
</comment>
<dbReference type="Proteomes" id="UP001207736">
    <property type="component" value="Unassembled WGS sequence"/>
</dbReference>
<feature type="active site" description="Charge relay system" evidence="8">
    <location>
        <position position="773"/>
    </location>
</feature>
<dbReference type="CDD" id="cd07562">
    <property type="entry name" value="Peptidase_S41_TRI"/>
    <property type="match status" value="1"/>
</dbReference>
<dbReference type="GO" id="GO:0008236">
    <property type="term" value="F:serine-type peptidase activity"/>
    <property type="evidence" value="ECO:0007669"/>
    <property type="project" value="UniProtKB-UniRule"/>
</dbReference>
<evidence type="ECO:0000256" key="9">
    <source>
        <dbReference type="SAM" id="MobiDB-lite"/>
    </source>
</evidence>
<dbReference type="InterPro" id="IPR028204">
    <property type="entry name" value="Tricorn_C1"/>
</dbReference>
<dbReference type="InterPro" id="IPR012393">
    <property type="entry name" value="Tricorn_protease"/>
</dbReference>
<evidence type="ECO:0000256" key="5">
    <source>
        <dbReference type="ARBA" id="ARBA00022801"/>
    </source>
</evidence>
<keyword evidence="10" id="KW-0732">Signal</keyword>
<evidence type="ECO:0000256" key="1">
    <source>
        <dbReference type="ARBA" id="ARBA00004496"/>
    </source>
</evidence>
<keyword evidence="6 7" id="KW-0720">Serine protease</keyword>
<dbReference type="InterPro" id="IPR011042">
    <property type="entry name" value="6-blade_b-propeller_TolB-like"/>
</dbReference>
<feature type="active site" description="Charge relay system" evidence="8">
    <location>
        <position position="1047"/>
    </location>
</feature>
<keyword evidence="4 7" id="KW-0645">Protease</keyword>
<dbReference type="Gene3D" id="3.90.226.10">
    <property type="entry name" value="2-enoyl-CoA Hydratase, Chain A, domain 1"/>
    <property type="match status" value="1"/>
</dbReference>
<dbReference type="AlphaFoldDB" id="A0AAV5AP05"/>
<evidence type="ECO:0000259" key="11">
    <source>
        <dbReference type="Pfam" id="PF03572"/>
    </source>
</evidence>
<feature type="region of interest" description="Disordered" evidence="9">
    <location>
        <begin position="566"/>
        <end position="593"/>
    </location>
</feature>
<feature type="domain" description="Tricorn protease C1" evidence="12">
    <location>
        <begin position="711"/>
        <end position="767"/>
    </location>
</feature>
<comment type="similarity">
    <text evidence="2 7">Belongs to the peptidase S41B family.</text>
</comment>
<keyword evidence="3 7" id="KW-0963">Cytoplasm</keyword>
<dbReference type="GO" id="GO:0006508">
    <property type="term" value="P:proteolysis"/>
    <property type="evidence" value="ECO:0007669"/>
    <property type="project" value="UniProtKB-UniRule"/>
</dbReference>
<evidence type="ECO:0000256" key="3">
    <source>
        <dbReference type="ARBA" id="ARBA00022490"/>
    </source>
</evidence>
<dbReference type="Gene3D" id="3.30.750.44">
    <property type="match status" value="1"/>
</dbReference>
<evidence type="ECO:0000313" key="15">
    <source>
        <dbReference type="Proteomes" id="UP001207736"/>
    </source>
</evidence>
<evidence type="ECO:0000313" key="14">
    <source>
        <dbReference type="EMBL" id="GJM52292.1"/>
    </source>
</evidence>
<dbReference type="InterPro" id="IPR011659">
    <property type="entry name" value="WD40"/>
</dbReference>
<evidence type="ECO:0000256" key="7">
    <source>
        <dbReference type="PIRNR" id="PIRNR036421"/>
    </source>
</evidence>
<evidence type="ECO:0000256" key="2">
    <source>
        <dbReference type="ARBA" id="ARBA00008524"/>
    </source>
</evidence>
<evidence type="ECO:0000256" key="4">
    <source>
        <dbReference type="ARBA" id="ARBA00022670"/>
    </source>
</evidence>
<sequence>MRILFYLFFLSFSTNLFAQAPSWLRYASISPDGKYIAFSYQGDIYKVPVTGGEAIRLTTHSGYETKPIWSPDSKKIAFTSDRKGGYQRIFIMNSEGSEATQLTFHSASATPYTFSKDGKFVIFSASIGTEAQNALYPFRNFHQLYKISINGGSPERILSTPAECVNFSTNGNKMLYQDIKGFENQWRKHHTSSITRDIWSYDLKNNTHTQLTHWKGEDRNPIYTTDNQSFYFLSERNGSFNVFKADLKNIDNPKQLTFFKDFPVRFLSMATNGMLAFGYKGELYTLKEGEKPEKVIISIRNDVSNIQEQKLNFSSGATSIAVSANGKQIAMAIRGDVFVTSTDYTTTKQITKTASAEANITFAFDGRSLVYSSYRDGYWDLYKSQITRSEDMNFANAVQISEEKLIKNDSSEKMYPQFSPDGKEIAFVRNRTELVVYNLDSKKTRIITDGKYQLERSGYFHYKWSPDGKWFVIQYVARNHAPYYDIGIVSSEGGNEVFNITESGYTNTNPRWALDGNAIIWNTERYGMRNHASWGSMRDVVIAFLNREAFDKYLMNKEEFELYTEASKKENKSKKSSEEFDQKESKKDSISDKNSTKKKDIKIEFDNLQERIVRLTPNSSVLGDAIISKDGKKLYYLAAFESGYDLWVHDLREKSTKLLSKINGNSLYFDMDKDGKNIFLLGSQKMQVMEIPSEKFKSISFNASAKIDLVKEREFMFDMVKREIKERFYIKDLHRVNWEKLTQEYRKFLPYINNNYDFAEMLSELLGELNVSHTGARYYPSTSADEATAQLGAFVSTPKNGKGLVIDEIVVNSPFDNFQSKAEKGVIIEKIDGEEITQQTDYAILLEGKVQKKVLISLYNPKDGKRWDEIIKPLSTSDWNKLQYKRWVKQRAKDVEKWSNGRLGYVHIPSMGDDSFREIYTDLLGKYYDKEGIVIDIRYNGGGRLHEDIEVLFSAKKYLTQKVQGKKYADMPSRRWTKPSIMLMNEADYSNAHGTPWVYKHTGIGKLVGMPVAGTMTSVNWVTLQDTSLNFGIPVVGYEKIDGTYLENDQLDPDIYAPLDLNKIVKGEDTQLKKAVEELLNQIKK</sequence>
<evidence type="ECO:0000313" key="16">
    <source>
        <dbReference type="Proteomes" id="UP001208692"/>
    </source>
</evidence>
<evidence type="ECO:0000256" key="8">
    <source>
        <dbReference type="PIRSR" id="PIRSR036421-1"/>
    </source>
</evidence>
<dbReference type="PIRSF" id="PIRSF036421">
    <property type="entry name" value="Tricorn_protease"/>
    <property type="match status" value="1"/>
</dbReference>
<dbReference type="PANTHER" id="PTHR43253:SF1">
    <property type="entry name" value="TRICORN PROTEASE HOMOLOG 2-RELATED"/>
    <property type="match status" value="1"/>
</dbReference>
<feature type="domain" description="Tail specific protease" evidence="11">
    <location>
        <begin position="902"/>
        <end position="1056"/>
    </location>
</feature>
<feature type="chain" id="PRO_5043585169" description="Tricorn protease homolog" evidence="10">
    <location>
        <begin position="19"/>
        <end position="1085"/>
    </location>
</feature>
<dbReference type="InterPro" id="IPR005151">
    <property type="entry name" value="Tail-specific_protease"/>
</dbReference>
<dbReference type="RefSeq" id="WP_264844944.1">
    <property type="nucleotide sequence ID" value="NZ_BPMA01000002.1"/>
</dbReference>
<evidence type="ECO:0000256" key="6">
    <source>
        <dbReference type="ARBA" id="ARBA00022825"/>
    </source>
</evidence>
<dbReference type="SUPFAM" id="SSF52096">
    <property type="entry name" value="ClpP/crotonase"/>
    <property type="match status" value="1"/>
</dbReference>
<comment type="function">
    <text evidence="7">Degrades oligopeptides.</text>
</comment>
<dbReference type="Pfam" id="PF03572">
    <property type="entry name" value="Peptidase_S41"/>
    <property type="match status" value="1"/>
</dbReference>
<comment type="subcellular location">
    <subcellularLocation>
        <location evidence="1 7">Cytoplasm</location>
    </subcellularLocation>
</comment>
<evidence type="ECO:0000259" key="12">
    <source>
        <dbReference type="Pfam" id="PF14684"/>
    </source>
</evidence>
<dbReference type="EMBL" id="BQKB01000011">
    <property type="protein sequence ID" value="GJM52292.1"/>
    <property type="molecule type" value="Genomic_DNA"/>
</dbReference>
<name>A0AAV5AP05_9FLAO</name>
<dbReference type="GO" id="GO:0005737">
    <property type="term" value="C:cytoplasm"/>
    <property type="evidence" value="ECO:0007669"/>
    <property type="project" value="UniProtKB-SubCell"/>
</dbReference>
<feature type="active site" description="Nucleophile" evidence="8">
    <location>
        <position position="990"/>
    </location>
</feature>
<dbReference type="InterPro" id="IPR036034">
    <property type="entry name" value="PDZ_sf"/>
</dbReference>
<accession>A0AAV5AP05</accession>
<dbReference type="SUPFAM" id="SSF50156">
    <property type="entry name" value="PDZ domain-like"/>
    <property type="match status" value="1"/>
</dbReference>
<dbReference type="Gene3D" id="2.120.10.30">
    <property type="entry name" value="TolB, C-terminal domain"/>
    <property type="match status" value="1"/>
</dbReference>
<feature type="signal peptide" evidence="10">
    <location>
        <begin position="1"/>
        <end position="18"/>
    </location>
</feature>
<dbReference type="Pfam" id="PF14684">
    <property type="entry name" value="Tricorn_C1"/>
    <property type="match status" value="1"/>
</dbReference>